<dbReference type="Pfam" id="PF00583">
    <property type="entry name" value="Acetyltransf_1"/>
    <property type="match status" value="1"/>
</dbReference>
<feature type="domain" description="N-acetyltransferase" evidence="1">
    <location>
        <begin position="15"/>
        <end position="73"/>
    </location>
</feature>
<dbReference type="Gene3D" id="3.40.630.30">
    <property type="match status" value="1"/>
</dbReference>
<dbReference type="SUPFAM" id="SSF55729">
    <property type="entry name" value="Acyl-CoA N-acyltransferases (Nat)"/>
    <property type="match status" value="1"/>
</dbReference>
<dbReference type="RefSeq" id="WP_160903150.1">
    <property type="nucleotide sequence ID" value="NZ_CP102850.1"/>
</dbReference>
<evidence type="ECO:0000259" key="1">
    <source>
        <dbReference type="PROSITE" id="PS51186"/>
    </source>
</evidence>
<dbReference type="InterPro" id="IPR016181">
    <property type="entry name" value="Acyl_CoA_acyltransferase"/>
</dbReference>
<sequence length="73" mass="8609">MDEHTEFGVRVAETDDARDRGTHKVVLEVWPHNYAAIALYERHGFVREGLRPGQYRRRNGELWDSLEMGLRLE</sequence>
<dbReference type="InterPro" id="IPR000182">
    <property type="entry name" value="GNAT_dom"/>
</dbReference>
<evidence type="ECO:0000313" key="3">
    <source>
        <dbReference type="Proteomes" id="UP000475545"/>
    </source>
</evidence>
<gene>
    <name evidence="2" type="ORF">GIY30_16750</name>
</gene>
<dbReference type="GO" id="GO:0016747">
    <property type="term" value="F:acyltransferase activity, transferring groups other than amino-acyl groups"/>
    <property type="evidence" value="ECO:0007669"/>
    <property type="project" value="InterPro"/>
</dbReference>
<organism evidence="2 3">
    <name type="scientific">Gordonia mangrovi</name>
    <dbReference type="NCBI Taxonomy" id="2665643"/>
    <lineage>
        <taxon>Bacteria</taxon>
        <taxon>Bacillati</taxon>
        <taxon>Actinomycetota</taxon>
        <taxon>Actinomycetes</taxon>
        <taxon>Mycobacteriales</taxon>
        <taxon>Gordoniaceae</taxon>
        <taxon>Gordonia</taxon>
    </lineage>
</organism>
<comment type="caution">
    <text evidence="2">The sequence shown here is derived from an EMBL/GenBank/DDBJ whole genome shotgun (WGS) entry which is preliminary data.</text>
</comment>
<name>A0A6L7GWV4_9ACTN</name>
<keyword evidence="3" id="KW-1185">Reference proteome</keyword>
<keyword evidence="2" id="KW-0808">Transferase</keyword>
<accession>A0A6L7GWV4</accession>
<dbReference type="Proteomes" id="UP000475545">
    <property type="component" value="Unassembled WGS sequence"/>
</dbReference>
<protein>
    <submittedName>
        <fullName evidence="2">GNAT family N-acetyltransferase</fullName>
    </submittedName>
</protein>
<dbReference type="AlphaFoldDB" id="A0A6L7GWV4"/>
<dbReference type="PROSITE" id="PS51186">
    <property type="entry name" value="GNAT"/>
    <property type="match status" value="1"/>
</dbReference>
<dbReference type="EMBL" id="WMBR01000004">
    <property type="protein sequence ID" value="MXP22988.1"/>
    <property type="molecule type" value="Genomic_DNA"/>
</dbReference>
<reference evidence="2 3" key="1">
    <citation type="submission" date="2019-11" db="EMBL/GenBank/DDBJ databases">
        <title>Gordonia sp. nov., a novel actinobacterium isolated from mangrove soil in Hainan.</title>
        <authorList>
            <person name="Huang X."/>
            <person name="Xie Y."/>
            <person name="Chu X."/>
            <person name="Xiao K."/>
        </authorList>
    </citation>
    <scope>NUCLEOTIDE SEQUENCE [LARGE SCALE GENOMIC DNA]</scope>
    <source>
        <strain evidence="2 3">HNM0687</strain>
    </source>
</reference>
<proteinExistence type="predicted"/>
<evidence type="ECO:0000313" key="2">
    <source>
        <dbReference type="EMBL" id="MXP22988.1"/>
    </source>
</evidence>